<protein>
    <submittedName>
        <fullName evidence="1">Uncharacterized protein</fullName>
    </submittedName>
</protein>
<name>A0ACC2G803_DALPE</name>
<gene>
    <name evidence="1" type="ORF">DPEC_G00196720</name>
</gene>
<evidence type="ECO:0000313" key="1">
    <source>
        <dbReference type="EMBL" id="KAJ7999661.1"/>
    </source>
</evidence>
<sequence length="1384" mass="155386">MIQRSVYLYWAHNVSPHERPCESAIPVGSNNILRCDPPLRWGTPQENQYVNDQPRRHPMPIQPDAGVRSTQPIVQMNGQTGTCGSLAFCPEPGPLRSGASAAGPWAQPFYASVSHLVNMVNQGTRRKRSSLTRYITGHARPQFERAAQPADFRLRFEKCAQMGAGTGFPHLTFVLLIHNLAPAGGTNLSQLAIRDSVSGIAPIQSGDVAVEKGFQTFTIDSLPAGASYTVTYTALIKGHASVVLDLPAFLTFSNASMNDVSMFGPVLANMTLRVNSTDKIYPNHGVHFAGFVGGFVLSFLLLTLGFLAMNLICARARMNSLQQRKKRGDSDPDYEVCNMSETVKEEAAFEDKLVDIMVLEEPQNMYQALENLEMSSLLQATSSLETSRVQMYKDVIAALLASLRSQNRMSRHASLRPQNHMSQHAEQRLLSVLHGQLMGMEGKLKEEHVARMAALAAQCNLETREQMEAEHRREAQEKAQLEGLFRHANQQELFLQVSVLLEKLHKLNHSQLQHTLLVKHEEASARVQRQIVEWRREELHKIFSEEMEEATRMGELEKTMARSLMKDYYSYQNQLEEVLDVVLANKRCMLGERHAQRKFLVHSLYSLKGLISETFSKTSSQMENCYKEHLMGSNVFEEQMEQRLDKVQMELVLVKQRLEEALSRERRAMHCGLVKKRRELISDMLQCHKQRQWELSARSRGGLKDEEVLEVDPAQHLLSWQSMLTSQCQELGELINNLDEEAAADIRKVTMRVIHSSMAEVKAIQAAATQALLDLGPPRGPNQQPGAKAPTGAGTSALSQAQERLHLEGKGAVRILQASRDSLRQGMMRELQGQLELRARGWAFFRSLCSSQLTLSDEELLRLMLEFQKCLSRMGHCLVLPHALTRSKLQAAVTSWRKEMQEKQTETSLYCENKTRPTGKSAKDRQRASPTELLLFQRTIEDRIQLFEKEKEMENIFMEKVLEEMLGEREAELQSQMDGLAVQMATLHYQKAETRTSVLETSRALLTVQSLITEELRAGRSLASVPLAQSIQNHCLGLEEAEHKLQREHDELESLETGPRRPPEHKPPKDLEAAAYEDESEEEDGRLFQIERGSRMAAVLREALYKCDQVNSLQMERQQEANARSQAMEDLKEQLELKRLYTNCDQDLEFAAKLVRQSQMSTEVLLEALRLLLPTLPESELLSLMDALCPKQTTPPGSTEQPSPGGPEGAGKSLLFRLRVEMVGRYLSAQSTDLDPNQFQGRRPSLLEKLFVNTRPEAPRENTQVLVQEKEGNTILTAQPHTPKPVATGTIQTEASEQPRDSVVNLAGGASNVHSDTVLDSTSARPCGSADDSAVTDVSCAGERVFVFRAPPDPESTAGATDRKRRKRNFLNLKKGSVAPLDQP</sequence>
<proteinExistence type="predicted"/>
<dbReference type="Proteomes" id="UP001157502">
    <property type="component" value="Chromosome 16"/>
</dbReference>
<keyword evidence="2" id="KW-1185">Reference proteome</keyword>
<accession>A0ACC2G803</accession>
<comment type="caution">
    <text evidence="1">The sequence shown here is derived from an EMBL/GenBank/DDBJ whole genome shotgun (WGS) entry which is preliminary data.</text>
</comment>
<dbReference type="EMBL" id="CM055743">
    <property type="protein sequence ID" value="KAJ7999661.1"/>
    <property type="molecule type" value="Genomic_DNA"/>
</dbReference>
<reference evidence="1" key="1">
    <citation type="submission" date="2021-05" db="EMBL/GenBank/DDBJ databases">
        <authorList>
            <person name="Pan Q."/>
            <person name="Jouanno E."/>
            <person name="Zahm M."/>
            <person name="Klopp C."/>
            <person name="Cabau C."/>
            <person name="Louis A."/>
            <person name="Berthelot C."/>
            <person name="Parey E."/>
            <person name="Roest Crollius H."/>
            <person name="Montfort J."/>
            <person name="Robinson-Rechavi M."/>
            <person name="Bouchez O."/>
            <person name="Lampietro C."/>
            <person name="Lopez Roques C."/>
            <person name="Donnadieu C."/>
            <person name="Postlethwait J."/>
            <person name="Bobe J."/>
            <person name="Dillon D."/>
            <person name="Chandos A."/>
            <person name="von Hippel F."/>
            <person name="Guiguen Y."/>
        </authorList>
    </citation>
    <scope>NUCLEOTIDE SEQUENCE</scope>
    <source>
        <strain evidence="1">YG-Jan2019</strain>
    </source>
</reference>
<evidence type="ECO:0000313" key="2">
    <source>
        <dbReference type="Proteomes" id="UP001157502"/>
    </source>
</evidence>
<organism evidence="1 2">
    <name type="scientific">Dallia pectoralis</name>
    <name type="common">Alaska blackfish</name>
    <dbReference type="NCBI Taxonomy" id="75939"/>
    <lineage>
        <taxon>Eukaryota</taxon>
        <taxon>Metazoa</taxon>
        <taxon>Chordata</taxon>
        <taxon>Craniata</taxon>
        <taxon>Vertebrata</taxon>
        <taxon>Euteleostomi</taxon>
        <taxon>Actinopterygii</taxon>
        <taxon>Neopterygii</taxon>
        <taxon>Teleostei</taxon>
        <taxon>Protacanthopterygii</taxon>
        <taxon>Esociformes</taxon>
        <taxon>Umbridae</taxon>
        <taxon>Dallia</taxon>
    </lineage>
</organism>